<dbReference type="RefSeq" id="WP_159332903.1">
    <property type="nucleotide sequence ID" value="NZ_CP068086.1"/>
</dbReference>
<proteinExistence type="predicted"/>
<protein>
    <submittedName>
        <fullName evidence="1">Uncharacterized protein</fullName>
    </submittedName>
</protein>
<accession>A0A654DE54</accession>
<sequence length="49" mass="5495">MRHNTNSAPALRRVGIYLVEGKIVLDYGIPSIEVIRCAKMPLKPDSRSE</sequence>
<reference evidence="1 2" key="1">
    <citation type="submission" date="2019-10" db="EMBL/GenBank/DDBJ databases">
        <authorList>
            <person name="Karimi E."/>
        </authorList>
    </citation>
    <scope>NUCLEOTIDE SEQUENCE [LARGE SCALE GENOMIC DNA]</scope>
    <source>
        <strain evidence="1">Sphingobacterium sp. 8BC</strain>
    </source>
</reference>
<dbReference type="EMBL" id="CABWMV010000025">
    <property type="protein sequence ID" value="VXD04235.1"/>
    <property type="molecule type" value="Genomic_DNA"/>
</dbReference>
<dbReference type="Proteomes" id="UP000432350">
    <property type="component" value="Unassembled WGS sequence"/>
</dbReference>
<dbReference type="AlphaFoldDB" id="A0A654DE54"/>
<name>A0A654DE54_SPHMU</name>
<organism evidence="1 2">
    <name type="scientific">Sphingobacterium multivorum</name>
    <dbReference type="NCBI Taxonomy" id="28454"/>
    <lineage>
        <taxon>Bacteria</taxon>
        <taxon>Pseudomonadati</taxon>
        <taxon>Bacteroidota</taxon>
        <taxon>Sphingobacteriia</taxon>
        <taxon>Sphingobacteriales</taxon>
        <taxon>Sphingobacteriaceae</taxon>
        <taxon>Sphingobacterium</taxon>
    </lineage>
</organism>
<evidence type="ECO:0000313" key="1">
    <source>
        <dbReference type="EMBL" id="VXD04235.1"/>
    </source>
</evidence>
<gene>
    <name evidence="1" type="ORF">SPHINGO8BC_60170</name>
</gene>
<evidence type="ECO:0000313" key="2">
    <source>
        <dbReference type="Proteomes" id="UP000432350"/>
    </source>
</evidence>